<evidence type="ECO:0000313" key="4">
    <source>
        <dbReference type="Proteomes" id="UP001221757"/>
    </source>
</evidence>
<feature type="compositionally biased region" description="Basic residues" evidence="1">
    <location>
        <begin position="140"/>
        <end position="152"/>
    </location>
</feature>
<reference evidence="3" key="1">
    <citation type="submission" date="2023-03" db="EMBL/GenBank/DDBJ databases">
        <title>Massive genome expansion in bonnet fungi (Mycena s.s.) driven by repeated elements and novel gene families across ecological guilds.</title>
        <authorList>
            <consortium name="Lawrence Berkeley National Laboratory"/>
            <person name="Harder C.B."/>
            <person name="Miyauchi S."/>
            <person name="Viragh M."/>
            <person name="Kuo A."/>
            <person name="Thoen E."/>
            <person name="Andreopoulos B."/>
            <person name="Lu D."/>
            <person name="Skrede I."/>
            <person name="Drula E."/>
            <person name="Henrissat B."/>
            <person name="Morin E."/>
            <person name="Kohler A."/>
            <person name="Barry K."/>
            <person name="LaButti K."/>
            <person name="Morin E."/>
            <person name="Salamov A."/>
            <person name="Lipzen A."/>
            <person name="Mereny Z."/>
            <person name="Hegedus B."/>
            <person name="Baldrian P."/>
            <person name="Stursova M."/>
            <person name="Weitz H."/>
            <person name="Taylor A."/>
            <person name="Grigoriev I.V."/>
            <person name="Nagy L.G."/>
            <person name="Martin F."/>
            <person name="Kauserud H."/>
        </authorList>
    </citation>
    <scope>NUCLEOTIDE SEQUENCE</scope>
    <source>
        <strain evidence="3">CBHHK067</strain>
    </source>
</reference>
<evidence type="ECO:0000256" key="2">
    <source>
        <dbReference type="SAM" id="Phobius"/>
    </source>
</evidence>
<feature type="transmembrane region" description="Helical" evidence="2">
    <location>
        <begin position="68"/>
        <end position="86"/>
    </location>
</feature>
<proteinExistence type="predicted"/>
<sequence length="192" mass="21478">MDNVTPADLPLPAFLDPLLAYLSDSLPAPVYSFLITLLSHLLALCTALYALFISLLSTHPLQWDAQTVLPPLIALLTSYLAILSLYRTTSWMFRTSLWFMKWGTIVGGLIAASSWLLMQQDGNALAGRGVVAGVASLPKKQTKKSKTRQRKPKPWESFERHREWQFQENGGGADDGIFESTRQKRKANTKTR</sequence>
<accession>A0AAD7D1V0</accession>
<keyword evidence="2" id="KW-0812">Transmembrane</keyword>
<feature type="region of interest" description="Disordered" evidence="1">
    <location>
        <begin position="138"/>
        <end position="192"/>
    </location>
</feature>
<organism evidence="3 4">
    <name type="scientific">Mycena rosella</name>
    <name type="common">Pink bonnet</name>
    <name type="synonym">Agaricus rosellus</name>
    <dbReference type="NCBI Taxonomy" id="1033263"/>
    <lineage>
        <taxon>Eukaryota</taxon>
        <taxon>Fungi</taxon>
        <taxon>Dikarya</taxon>
        <taxon>Basidiomycota</taxon>
        <taxon>Agaricomycotina</taxon>
        <taxon>Agaricomycetes</taxon>
        <taxon>Agaricomycetidae</taxon>
        <taxon>Agaricales</taxon>
        <taxon>Marasmiineae</taxon>
        <taxon>Mycenaceae</taxon>
        <taxon>Mycena</taxon>
    </lineage>
</organism>
<dbReference type="Proteomes" id="UP001221757">
    <property type="component" value="Unassembled WGS sequence"/>
</dbReference>
<keyword evidence="4" id="KW-1185">Reference proteome</keyword>
<keyword evidence="2" id="KW-1133">Transmembrane helix</keyword>
<evidence type="ECO:0000256" key="1">
    <source>
        <dbReference type="SAM" id="MobiDB-lite"/>
    </source>
</evidence>
<dbReference type="AlphaFoldDB" id="A0AAD7D1V0"/>
<evidence type="ECO:0000313" key="3">
    <source>
        <dbReference type="EMBL" id="KAJ7675119.1"/>
    </source>
</evidence>
<feature type="transmembrane region" description="Helical" evidence="2">
    <location>
        <begin position="30"/>
        <end position="56"/>
    </location>
</feature>
<protein>
    <submittedName>
        <fullName evidence="3">Uncharacterized protein</fullName>
    </submittedName>
</protein>
<feature type="transmembrane region" description="Helical" evidence="2">
    <location>
        <begin position="98"/>
        <end position="118"/>
    </location>
</feature>
<feature type="compositionally biased region" description="Basic residues" evidence="1">
    <location>
        <begin position="183"/>
        <end position="192"/>
    </location>
</feature>
<keyword evidence="2" id="KW-0472">Membrane</keyword>
<name>A0AAD7D1V0_MYCRO</name>
<gene>
    <name evidence="3" type="ORF">B0H17DRAFT_1081871</name>
</gene>
<feature type="compositionally biased region" description="Basic and acidic residues" evidence="1">
    <location>
        <begin position="153"/>
        <end position="165"/>
    </location>
</feature>
<dbReference type="EMBL" id="JARKIE010000153">
    <property type="protein sequence ID" value="KAJ7675119.1"/>
    <property type="molecule type" value="Genomic_DNA"/>
</dbReference>
<comment type="caution">
    <text evidence="3">The sequence shown here is derived from an EMBL/GenBank/DDBJ whole genome shotgun (WGS) entry which is preliminary data.</text>
</comment>